<evidence type="ECO:0000256" key="1">
    <source>
        <dbReference type="SAM" id="SignalP"/>
    </source>
</evidence>
<keyword evidence="1" id="KW-0732">Signal</keyword>
<accession>A0ABR1L4H0</accession>
<feature type="chain" id="PRO_5045869736" description="Secreted protein" evidence="1">
    <location>
        <begin position="31"/>
        <end position="85"/>
    </location>
</feature>
<feature type="signal peptide" evidence="1">
    <location>
        <begin position="1"/>
        <end position="30"/>
    </location>
</feature>
<keyword evidence="3" id="KW-1185">Reference proteome</keyword>
<evidence type="ECO:0008006" key="4">
    <source>
        <dbReference type="Google" id="ProtNLM"/>
    </source>
</evidence>
<sequence>MRHWCSASVKGSSFSPCVTILILRATLTLNAPFPLHSQASHARLRKTQHSLLACCSHRRPHTCDTRTTRRGSRHRLPTRLCYRAR</sequence>
<dbReference type="EMBL" id="JBBPDW010000064">
    <property type="protein sequence ID" value="KAK7530139.1"/>
    <property type="molecule type" value="Genomic_DNA"/>
</dbReference>
<dbReference type="Proteomes" id="UP001365128">
    <property type="component" value="Unassembled WGS sequence"/>
</dbReference>
<name>A0ABR1L4H0_9PEZI</name>
<comment type="caution">
    <text evidence="2">The sequence shown here is derived from an EMBL/GenBank/DDBJ whole genome shotgun (WGS) entry which is preliminary data.</text>
</comment>
<evidence type="ECO:0000313" key="2">
    <source>
        <dbReference type="EMBL" id="KAK7530139.1"/>
    </source>
</evidence>
<proteinExistence type="predicted"/>
<protein>
    <recommendedName>
        <fullName evidence="4">Secreted protein</fullName>
    </recommendedName>
</protein>
<reference evidence="2 3" key="1">
    <citation type="submission" date="2024-04" db="EMBL/GenBank/DDBJ databases">
        <title>Phyllosticta paracitricarpa is synonymous to the EU quarantine fungus P. citricarpa based on phylogenomic analyses.</title>
        <authorList>
            <consortium name="Lawrence Berkeley National Laboratory"/>
            <person name="Van Ingen-Buijs V.A."/>
            <person name="Van Westerhoven A.C."/>
            <person name="Haridas S."/>
            <person name="Skiadas P."/>
            <person name="Martin F."/>
            <person name="Groenewald J.Z."/>
            <person name="Crous P.W."/>
            <person name="Seidl M.F."/>
        </authorList>
    </citation>
    <scope>NUCLEOTIDE SEQUENCE [LARGE SCALE GENOMIC DNA]</scope>
    <source>
        <strain evidence="2 3">CBS 122670</strain>
    </source>
</reference>
<organism evidence="2 3">
    <name type="scientific">Phyllosticta citricarpa</name>
    <dbReference type="NCBI Taxonomy" id="55181"/>
    <lineage>
        <taxon>Eukaryota</taxon>
        <taxon>Fungi</taxon>
        <taxon>Dikarya</taxon>
        <taxon>Ascomycota</taxon>
        <taxon>Pezizomycotina</taxon>
        <taxon>Dothideomycetes</taxon>
        <taxon>Dothideomycetes incertae sedis</taxon>
        <taxon>Botryosphaeriales</taxon>
        <taxon>Phyllostictaceae</taxon>
        <taxon>Phyllosticta</taxon>
    </lineage>
</organism>
<evidence type="ECO:0000313" key="3">
    <source>
        <dbReference type="Proteomes" id="UP001365128"/>
    </source>
</evidence>
<gene>
    <name evidence="2" type="ORF">IWX46DRAFT_616643</name>
</gene>